<reference evidence="1" key="1">
    <citation type="submission" date="2018-02" db="EMBL/GenBank/DDBJ databases">
        <title>Rhizophora mucronata_Transcriptome.</title>
        <authorList>
            <person name="Meera S.P."/>
            <person name="Sreeshan A."/>
            <person name="Augustine A."/>
        </authorList>
    </citation>
    <scope>NUCLEOTIDE SEQUENCE</scope>
    <source>
        <tissue evidence="1">Leaf</tissue>
    </source>
</reference>
<protein>
    <submittedName>
        <fullName evidence="1">Uncharacterized protein</fullName>
    </submittedName>
</protein>
<organism evidence="1">
    <name type="scientific">Rhizophora mucronata</name>
    <name type="common">Asiatic mangrove</name>
    <dbReference type="NCBI Taxonomy" id="61149"/>
    <lineage>
        <taxon>Eukaryota</taxon>
        <taxon>Viridiplantae</taxon>
        <taxon>Streptophyta</taxon>
        <taxon>Embryophyta</taxon>
        <taxon>Tracheophyta</taxon>
        <taxon>Spermatophyta</taxon>
        <taxon>Magnoliopsida</taxon>
        <taxon>eudicotyledons</taxon>
        <taxon>Gunneridae</taxon>
        <taxon>Pentapetalae</taxon>
        <taxon>rosids</taxon>
        <taxon>fabids</taxon>
        <taxon>Malpighiales</taxon>
        <taxon>Rhizophoraceae</taxon>
        <taxon>Rhizophora</taxon>
    </lineage>
</organism>
<accession>A0A2P2MD73</accession>
<evidence type="ECO:0000313" key="1">
    <source>
        <dbReference type="EMBL" id="MBX28171.1"/>
    </source>
</evidence>
<dbReference type="EMBL" id="GGEC01047687">
    <property type="protein sequence ID" value="MBX28171.1"/>
    <property type="molecule type" value="Transcribed_RNA"/>
</dbReference>
<sequence>MMLTWDGDVEIVVT</sequence>
<proteinExistence type="predicted"/>
<name>A0A2P2MD73_RHIMU</name>